<evidence type="ECO:0000256" key="1">
    <source>
        <dbReference type="SAM" id="SignalP"/>
    </source>
</evidence>
<feature type="chain" id="PRO_5026773902" description="DUF1579 domain-containing protein" evidence="1">
    <location>
        <begin position="24"/>
        <end position="173"/>
    </location>
</feature>
<dbReference type="RefSeq" id="WP_162666282.1">
    <property type="nucleotide sequence ID" value="NZ_LR593886.1"/>
</dbReference>
<reference evidence="2 3" key="1">
    <citation type="submission" date="2019-05" db="EMBL/GenBank/DDBJ databases">
        <authorList>
            <consortium name="Science for Life Laboratories"/>
        </authorList>
    </citation>
    <scope>NUCLEOTIDE SEQUENCE [LARGE SCALE GENOMIC DNA]</scope>
    <source>
        <strain evidence="2">Soil9</strain>
    </source>
</reference>
<evidence type="ECO:0008006" key="4">
    <source>
        <dbReference type="Google" id="ProtNLM"/>
    </source>
</evidence>
<organism evidence="2 3">
    <name type="scientific">Gemmata massiliana</name>
    <dbReference type="NCBI Taxonomy" id="1210884"/>
    <lineage>
        <taxon>Bacteria</taxon>
        <taxon>Pseudomonadati</taxon>
        <taxon>Planctomycetota</taxon>
        <taxon>Planctomycetia</taxon>
        <taxon>Gemmatales</taxon>
        <taxon>Gemmataceae</taxon>
        <taxon>Gemmata</taxon>
    </lineage>
</organism>
<dbReference type="Pfam" id="PF07617">
    <property type="entry name" value="DUF1579"/>
    <property type="match status" value="1"/>
</dbReference>
<name>A0A6P2CQM8_9BACT</name>
<gene>
    <name evidence="2" type="ORF">SOIL9_64530</name>
</gene>
<protein>
    <recommendedName>
        <fullName evidence="4">DUF1579 domain-containing protein</fullName>
    </recommendedName>
</protein>
<dbReference type="Proteomes" id="UP000464178">
    <property type="component" value="Chromosome"/>
</dbReference>
<proteinExistence type="predicted"/>
<sequence>MKTVRCFCAVALVAALVAPAARGQDAPKPGPEHEILKKQEGNWDLVMKFGGGESKGTVTYKMDLGGLWLSGALESELFGTKFQGRSLETYDAAKKKYISVWVDSMGTQPMVMEGTYDKDKKTLTLTGEHPGQDGKPAKWKSVTTLTDDNTINFSMFVGDDKEPMFTIVYKRKK</sequence>
<accession>A0A6P2CQM8</accession>
<dbReference type="InterPro" id="IPR011473">
    <property type="entry name" value="DUF1579"/>
</dbReference>
<dbReference type="KEGG" id="gms:SOIL9_64530"/>
<feature type="signal peptide" evidence="1">
    <location>
        <begin position="1"/>
        <end position="23"/>
    </location>
</feature>
<keyword evidence="1" id="KW-0732">Signal</keyword>
<dbReference type="EMBL" id="LR593886">
    <property type="protein sequence ID" value="VTR91261.1"/>
    <property type="molecule type" value="Genomic_DNA"/>
</dbReference>
<evidence type="ECO:0000313" key="2">
    <source>
        <dbReference type="EMBL" id="VTR91261.1"/>
    </source>
</evidence>
<keyword evidence="3" id="KW-1185">Reference proteome</keyword>
<dbReference type="AlphaFoldDB" id="A0A6P2CQM8"/>
<evidence type="ECO:0000313" key="3">
    <source>
        <dbReference type="Proteomes" id="UP000464178"/>
    </source>
</evidence>